<feature type="domain" description="BTB" evidence="1">
    <location>
        <begin position="35"/>
        <end position="101"/>
    </location>
</feature>
<dbReference type="Pfam" id="PF07707">
    <property type="entry name" value="BACK"/>
    <property type="match status" value="1"/>
</dbReference>
<dbReference type="PANTHER" id="PTHR45632:SF30">
    <property type="entry name" value="BTB DOMAIN-CONTAINING PROTEIN"/>
    <property type="match status" value="1"/>
</dbReference>
<dbReference type="RefSeq" id="XP_025408451.1">
    <property type="nucleotide sequence ID" value="XM_025552666.1"/>
</dbReference>
<keyword evidence="2" id="KW-1185">Reference proteome</keyword>
<protein>
    <submittedName>
        <fullName evidence="3">Kelch-like protein 3</fullName>
    </submittedName>
</protein>
<gene>
    <name evidence="3" type="primary">LOC112682152</name>
</gene>
<proteinExistence type="predicted"/>
<dbReference type="InterPro" id="IPR000210">
    <property type="entry name" value="BTB/POZ_dom"/>
</dbReference>
<dbReference type="Pfam" id="PF00651">
    <property type="entry name" value="BTB"/>
    <property type="match status" value="1"/>
</dbReference>
<dbReference type="InterPro" id="IPR011705">
    <property type="entry name" value="BACK"/>
</dbReference>
<dbReference type="InterPro" id="IPR011333">
    <property type="entry name" value="SKP1/BTB/POZ_sf"/>
</dbReference>
<dbReference type="CDD" id="cd18186">
    <property type="entry name" value="BTB_POZ_ZBTB_KLHL-like"/>
    <property type="match status" value="1"/>
</dbReference>
<dbReference type="PROSITE" id="PS50097">
    <property type="entry name" value="BTB"/>
    <property type="match status" value="1"/>
</dbReference>
<dbReference type="SMART" id="SM00225">
    <property type="entry name" value="BTB"/>
    <property type="match status" value="1"/>
</dbReference>
<dbReference type="PANTHER" id="PTHR45632">
    <property type="entry name" value="LD33804P"/>
    <property type="match status" value="1"/>
</dbReference>
<dbReference type="Proteomes" id="UP000694846">
    <property type="component" value="Unplaced"/>
</dbReference>
<evidence type="ECO:0000313" key="3">
    <source>
        <dbReference type="RefSeq" id="XP_025408451.1"/>
    </source>
</evidence>
<dbReference type="AlphaFoldDB" id="A0A8B8FCX2"/>
<organism evidence="2 3">
    <name type="scientific">Sipha flava</name>
    <name type="common">yellow sugarcane aphid</name>
    <dbReference type="NCBI Taxonomy" id="143950"/>
    <lineage>
        <taxon>Eukaryota</taxon>
        <taxon>Metazoa</taxon>
        <taxon>Ecdysozoa</taxon>
        <taxon>Arthropoda</taxon>
        <taxon>Hexapoda</taxon>
        <taxon>Insecta</taxon>
        <taxon>Pterygota</taxon>
        <taxon>Neoptera</taxon>
        <taxon>Paraneoptera</taxon>
        <taxon>Hemiptera</taxon>
        <taxon>Sternorrhyncha</taxon>
        <taxon>Aphidomorpha</taxon>
        <taxon>Aphidoidea</taxon>
        <taxon>Aphididae</taxon>
        <taxon>Sipha</taxon>
    </lineage>
</organism>
<evidence type="ECO:0000313" key="2">
    <source>
        <dbReference type="Proteomes" id="UP000694846"/>
    </source>
</evidence>
<dbReference type="GeneID" id="112682152"/>
<accession>A0A8B8FCX2</accession>
<name>A0A8B8FCX2_9HEMI</name>
<sequence length="349" mass="41069">MSSTESEIQMENIGEQFTEYYFVNPEDVLEDFAPCDVTLKAKDGGLVHAHKSVLSTKCEYFDNLFIENYEENNVFNFEELSFMVLKRLINYIYTQEMPFINELNVEEMLRGAEMFYLNEVGIECVDILLDPFHEDNCLGIKNNKKPWRRSYAEKNFKLVANSSGFLKKNIKYISKLIQSSWLLAQQEQDVYDAIIKWIKYDEKNRKKFLPELLCKVKLVLIPHEYLTEILNDPLIKEDSECKNLVEDARRHFILRNPRMSDFEGPISMPGVEQLKIFQQNEDESPSKSLLPRYKCVETDSPCYGKVSINIASTLNEMLSEEFQSIEWIQAMDETNFLNNWDEQWKDLKP</sequence>
<evidence type="ECO:0000259" key="1">
    <source>
        <dbReference type="PROSITE" id="PS50097"/>
    </source>
</evidence>
<dbReference type="Gene3D" id="3.30.710.10">
    <property type="entry name" value="Potassium Channel Kv1.1, Chain A"/>
    <property type="match status" value="1"/>
</dbReference>
<dbReference type="OrthoDB" id="6604135at2759"/>
<dbReference type="Gene3D" id="1.25.40.420">
    <property type="match status" value="1"/>
</dbReference>
<dbReference type="SUPFAM" id="SSF54695">
    <property type="entry name" value="POZ domain"/>
    <property type="match status" value="1"/>
</dbReference>
<dbReference type="SMART" id="SM00875">
    <property type="entry name" value="BACK"/>
    <property type="match status" value="1"/>
</dbReference>
<reference evidence="3" key="1">
    <citation type="submission" date="2025-08" db="UniProtKB">
        <authorList>
            <consortium name="RefSeq"/>
        </authorList>
    </citation>
    <scope>IDENTIFICATION</scope>
    <source>
        <tissue evidence="3">Whole body</tissue>
    </source>
</reference>